<dbReference type="EMBL" id="BMIW01000014">
    <property type="protein sequence ID" value="GGG00065.1"/>
    <property type="molecule type" value="Genomic_DNA"/>
</dbReference>
<evidence type="ECO:0000256" key="1">
    <source>
        <dbReference type="SAM" id="MobiDB-lite"/>
    </source>
</evidence>
<protein>
    <recommendedName>
        <fullName evidence="4">DUF3813 domain-containing protein</fullName>
    </recommendedName>
</protein>
<organism evidence="2 3">
    <name type="scientific">Paenibacillus aceti</name>
    <dbReference type="NCBI Taxonomy" id="1820010"/>
    <lineage>
        <taxon>Bacteria</taxon>
        <taxon>Bacillati</taxon>
        <taxon>Bacillota</taxon>
        <taxon>Bacilli</taxon>
        <taxon>Bacillales</taxon>
        <taxon>Paenibacillaceae</taxon>
        <taxon>Paenibacillus</taxon>
    </lineage>
</organism>
<evidence type="ECO:0000313" key="3">
    <source>
        <dbReference type="Proteomes" id="UP000608420"/>
    </source>
</evidence>
<name>A0ABQ1VUM5_9BACL</name>
<dbReference type="Proteomes" id="UP000608420">
    <property type="component" value="Unassembled WGS sequence"/>
</dbReference>
<proteinExistence type="predicted"/>
<feature type="region of interest" description="Disordered" evidence="1">
    <location>
        <begin position="16"/>
        <end position="53"/>
    </location>
</feature>
<evidence type="ECO:0000313" key="2">
    <source>
        <dbReference type="EMBL" id="GGG00065.1"/>
    </source>
</evidence>
<dbReference type="RefSeq" id="WP_120463943.1">
    <property type="nucleotide sequence ID" value="NZ_BMIW01000014.1"/>
</dbReference>
<accession>A0ABQ1VUM5</accession>
<keyword evidence="3" id="KW-1185">Reference proteome</keyword>
<reference evidence="3" key="1">
    <citation type="journal article" date="2019" name="Int. J. Syst. Evol. Microbiol.">
        <title>The Global Catalogue of Microorganisms (GCM) 10K type strain sequencing project: providing services to taxonomists for standard genome sequencing and annotation.</title>
        <authorList>
            <consortium name="The Broad Institute Genomics Platform"/>
            <consortium name="The Broad Institute Genome Sequencing Center for Infectious Disease"/>
            <person name="Wu L."/>
            <person name="Ma J."/>
        </authorList>
    </citation>
    <scope>NUCLEOTIDE SEQUENCE [LARGE SCALE GENOMIC DNA]</scope>
    <source>
        <strain evidence="3">CGMCC 1.15420</strain>
    </source>
</reference>
<sequence length="92" mass="10369">MKRYDSSLQADSTVARAQNSVNKLHHAVSQALSHPTEQTVEQAENSMEHAEQSIRQVNRSLGPQGVELAEEMLAVEKDRLDKLNQQQETSER</sequence>
<gene>
    <name evidence="2" type="ORF">GCM10010913_22300</name>
</gene>
<comment type="caution">
    <text evidence="2">The sequence shown here is derived from an EMBL/GenBank/DDBJ whole genome shotgun (WGS) entry which is preliminary data.</text>
</comment>
<evidence type="ECO:0008006" key="4">
    <source>
        <dbReference type="Google" id="ProtNLM"/>
    </source>
</evidence>
<feature type="compositionally biased region" description="Polar residues" evidence="1">
    <location>
        <begin position="30"/>
        <end position="45"/>
    </location>
</feature>